<evidence type="ECO:0000256" key="1">
    <source>
        <dbReference type="ARBA" id="ARBA00005564"/>
    </source>
</evidence>
<gene>
    <name evidence="2" type="ORF">AOQ84DRAFT_350306</name>
</gene>
<accession>A0A8E2EN16</accession>
<dbReference type="Gene3D" id="2.130.10.10">
    <property type="entry name" value="YVTN repeat-like/Quinoprotein amine dehydrogenase"/>
    <property type="match status" value="1"/>
</dbReference>
<dbReference type="Proteomes" id="UP000250140">
    <property type="component" value="Unassembled WGS sequence"/>
</dbReference>
<organism evidence="2 3">
    <name type="scientific">Glonium stellatum</name>
    <dbReference type="NCBI Taxonomy" id="574774"/>
    <lineage>
        <taxon>Eukaryota</taxon>
        <taxon>Fungi</taxon>
        <taxon>Dikarya</taxon>
        <taxon>Ascomycota</taxon>
        <taxon>Pezizomycotina</taxon>
        <taxon>Dothideomycetes</taxon>
        <taxon>Pleosporomycetidae</taxon>
        <taxon>Gloniales</taxon>
        <taxon>Gloniaceae</taxon>
        <taxon>Glonium</taxon>
    </lineage>
</organism>
<sequence length="409" mass="43209">MFKSNPQLFFPFLWGFSIAENLYASHYSGTISYLTLAESAGSYSLTQTSSIQGCGALPSWLTYNAAQSMLYCSDETMYGSASLSAFSAASNGALTQTAKVSTQPGGVANVLYGGTDGAGFIAIAHYQSSSLSTFRLPLTSSTAALQLFKYTMAKPGPNASRQDAPHPHEVFIDPTGAFLLAPDLGADMIRIYSIDKTSGELTACPSFNTTGGTGPRHGIFWVPPTTSLRPRSRVERYLPRDNEAAPEGIKLYMANELANTVSAFSVSYPSSGCLTLTQTQSLNPYPGNKAAPKGAKVAEVRVKDGFLYATNRNDKSFSPDDSVASFSISSTGSISFLNLTSSYGTYPRTFAINKAGTFLAIGDQTTANVAIVARDPTTGLLGSEVASLRIGSAGTPENEDGLSSVVWAE</sequence>
<keyword evidence="3" id="KW-1185">Reference proteome</keyword>
<comment type="similarity">
    <text evidence="1">Belongs to the cycloisomerase 2 family.</text>
</comment>
<dbReference type="InterPro" id="IPR011045">
    <property type="entry name" value="N2O_reductase_N"/>
</dbReference>
<dbReference type="AlphaFoldDB" id="A0A8E2EN16"/>
<protein>
    <submittedName>
        <fullName evidence="2">3-carboxy-cis,cis-mucoante lactonizing enzyme</fullName>
    </submittedName>
</protein>
<dbReference type="Pfam" id="PF10282">
    <property type="entry name" value="Lactonase"/>
    <property type="match status" value="1"/>
</dbReference>
<dbReference type="PANTHER" id="PTHR30344">
    <property type="entry name" value="6-PHOSPHOGLUCONOLACTONASE-RELATED"/>
    <property type="match status" value="1"/>
</dbReference>
<reference evidence="2 3" key="1">
    <citation type="journal article" date="2016" name="Nat. Commun.">
        <title>Ectomycorrhizal ecology is imprinted in the genome of the dominant symbiotic fungus Cenococcum geophilum.</title>
        <authorList>
            <consortium name="DOE Joint Genome Institute"/>
            <person name="Peter M."/>
            <person name="Kohler A."/>
            <person name="Ohm R.A."/>
            <person name="Kuo A."/>
            <person name="Krutzmann J."/>
            <person name="Morin E."/>
            <person name="Arend M."/>
            <person name="Barry K.W."/>
            <person name="Binder M."/>
            <person name="Choi C."/>
            <person name="Clum A."/>
            <person name="Copeland A."/>
            <person name="Grisel N."/>
            <person name="Haridas S."/>
            <person name="Kipfer T."/>
            <person name="LaButti K."/>
            <person name="Lindquist E."/>
            <person name="Lipzen A."/>
            <person name="Maire R."/>
            <person name="Meier B."/>
            <person name="Mihaltcheva S."/>
            <person name="Molinier V."/>
            <person name="Murat C."/>
            <person name="Poggeler S."/>
            <person name="Quandt C.A."/>
            <person name="Sperisen C."/>
            <person name="Tritt A."/>
            <person name="Tisserant E."/>
            <person name="Crous P.W."/>
            <person name="Henrissat B."/>
            <person name="Nehls U."/>
            <person name="Egli S."/>
            <person name="Spatafora J.W."/>
            <person name="Grigoriev I.V."/>
            <person name="Martin F.M."/>
        </authorList>
    </citation>
    <scope>NUCLEOTIDE SEQUENCE [LARGE SCALE GENOMIC DNA]</scope>
    <source>
        <strain evidence="2 3">CBS 207.34</strain>
    </source>
</reference>
<dbReference type="PANTHER" id="PTHR30344:SF1">
    <property type="entry name" value="6-PHOSPHOGLUCONOLACTONASE"/>
    <property type="match status" value="1"/>
</dbReference>
<dbReference type="GO" id="GO:0017057">
    <property type="term" value="F:6-phosphogluconolactonase activity"/>
    <property type="evidence" value="ECO:0007669"/>
    <property type="project" value="TreeGrafter"/>
</dbReference>
<dbReference type="InterPro" id="IPR015943">
    <property type="entry name" value="WD40/YVTN_repeat-like_dom_sf"/>
</dbReference>
<proteinExistence type="inferred from homology"/>
<dbReference type="SUPFAM" id="SSF50974">
    <property type="entry name" value="Nitrous oxide reductase, N-terminal domain"/>
    <property type="match status" value="1"/>
</dbReference>
<evidence type="ECO:0000313" key="2">
    <source>
        <dbReference type="EMBL" id="OCL01674.1"/>
    </source>
</evidence>
<dbReference type="InterPro" id="IPR019405">
    <property type="entry name" value="Lactonase_7-beta_prop"/>
</dbReference>
<dbReference type="InterPro" id="IPR050282">
    <property type="entry name" value="Cycloisomerase_2"/>
</dbReference>
<dbReference type="EMBL" id="KV751092">
    <property type="protein sequence ID" value="OCL01674.1"/>
    <property type="molecule type" value="Genomic_DNA"/>
</dbReference>
<name>A0A8E2EN16_9PEZI</name>
<evidence type="ECO:0000313" key="3">
    <source>
        <dbReference type="Proteomes" id="UP000250140"/>
    </source>
</evidence>
<dbReference type="OrthoDB" id="9972196at2759"/>